<reference evidence="2" key="2">
    <citation type="submission" date="2020-11" db="EMBL/GenBank/DDBJ databases">
        <authorList>
            <person name="McCartney M.A."/>
            <person name="Auch B."/>
            <person name="Kono T."/>
            <person name="Mallez S."/>
            <person name="Becker A."/>
            <person name="Gohl D.M."/>
            <person name="Silverstein K.A.T."/>
            <person name="Koren S."/>
            <person name="Bechman K.B."/>
            <person name="Herman A."/>
            <person name="Abrahante J.E."/>
            <person name="Garbe J."/>
        </authorList>
    </citation>
    <scope>NUCLEOTIDE SEQUENCE</scope>
    <source>
        <strain evidence="2">Duluth1</strain>
        <tissue evidence="2">Whole animal</tissue>
    </source>
</reference>
<dbReference type="Proteomes" id="UP000828390">
    <property type="component" value="Unassembled WGS sequence"/>
</dbReference>
<dbReference type="AlphaFoldDB" id="A0A9D4EFU8"/>
<accession>A0A9D4EFU8</accession>
<keyword evidence="3" id="KW-1185">Reference proteome</keyword>
<proteinExistence type="predicted"/>
<protein>
    <submittedName>
        <fullName evidence="2">Uncharacterized protein</fullName>
    </submittedName>
</protein>
<dbReference type="EMBL" id="JAIWYP010000009">
    <property type="protein sequence ID" value="KAH3778720.1"/>
    <property type="molecule type" value="Genomic_DNA"/>
</dbReference>
<evidence type="ECO:0000313" key="3">
    <source>
        <dbReference type="Proteomes" id="UP000828390"/>
    </source>
</evidence>
<feature type="region of interest" description="Disordered" evidence="1">
    <location>
        <begin position="1"/>
        <end position="50"/>
    </location>
</feature>
<organism evidence="2 3">
    <name type="scientific">Dreissena polymorpha</name>
    <name type="common">Zebra mussel</name>
    <name type="synonym">Mytilus polymorpha</name>
    <dbReference type="NCBI Taxonomy" id="45954"/>
    <lineage>
        <taxon>Eukaryota</taxon>
        <taxon>Metazoa</taxon>
        <taxon>Spiralia</taxon>
        <taxon>Lophotrochozoa</taxon>
        <taxon>Mollusca</taxon>
        <taxon>Bivalvia</taxon>
        <taxon>Autobranchia</taxon>
        <taxon>Heteroconchia</taxon>
        <taxon>Euheterodonta</taxon>
        <taxon>Imparidentia</taxon>
        <taxon>Neoheterodontei</taxon>
        <taxon>Myida</taxon>
        <taxon>Dreissenoidea</taxon>
        <taxon>Dreissenidae</taxon>
        <taxon>Dreissena</taxon>
    </lineage>
</organism>
<gene>
    <name evidence="2" type="ORF">DPMN_180190</name>
</gene>
<sequence length="93" mass="10179">MVNHRAKVASPIGEEVMEPEGGEGSLAEDKASEAGSSRGSTPRPADQLPIVEVIIQEPTEIRDESTEKSEQEPTKEVCLLLLLNFYWCLALVK</sequence>
<evidence type="ECO:0000256" key="1">
    <source>
        <dbReference type="SAM" id="MobiDB-lite"/>
    </source>
</evidence>
<reference evidence="2" key="1">
    <citation type="journal article" date="2019" name="bioRxiv">
        <title>The Genome of the Zebra Mussel, Dreissena polymorpha: A Resource for Invasive Species Research.</title>
        <authorList>
            <person name="McCartney M.A."/>
            <person name="Auch B."/>
            <person name="Kono T."/>
            <person name="Mallez S."/>
            <person name="Zhang Y."/>
            <person name="Obille A."/>
            <person name="Becker A."/>
            <person name="Abrahante J.E."/>
            <person name="Garbe J."/>
            <person name="Badalamenti J.P."/>
            <person name="Herman A."/>
            <person name="Mangelson H."/>
            <person name="Liachko I."/>
            <person name="Sullivan S."/>
            <person name="Sone E.D."/>
            <person name="Koren S."/>
            <person name="Silverstein K.A.T."/>
            <person name="Beckman K.B."/>
            <person name="Gohl D.M."/>
        </authorList>
    </citation>
    <scope>NUCLEOTIDE SEQUENCE</scope>
    <source>
        <strain evidence="2">Duluth1</strain>
        <tissue evidence="2">Whole animal</tissue>
    </source>
</reference>
<comment type="caution">
    <text evidence="2">The sequence shown here is derived from an EMBL/GenBank/DDBJ whole genome shotgun (WGS) entry which is preliminary data.</text>
</comment>
<evidence type="ECO:0000313" key="2">
    <source>
        <dbReference type="EMBL" id="KAH3778720.1"/>
    </source>
</evidence>
<name>A0A9D4EFU8_DREPO</name>